<gene>
    <name evidence="3" type="ORF">IEO70_02065</name>
</gene>
<dbReference type="CDD" id="cd06166">
    <property type="entry name" value="Sortase_D_2"/>
    <property type="match status" value="1"/>
</dbReference>
<dbReference type="AlphaFoldDB" id="A0A927H9R2"/>
<name>A0A927H9R2_9BACI</name>
<dbReference type="NCBIfam" id="TIGR01076">
    <property type="entry name" value="sortase_fam"/>
    <property type="match status" value="1"/>
</dbReference>
<sequence>MRSTVGRVLLFLGALFICFPLFYLQKQAADIRYIEEALQLVDKGEWDAIDEEHLSIDAEELAKGIILSIPAIQLEELVLSKATKENLSVALAQIKDNQEPGQGNYTVAGHRSIVKGRHFNRLPEIKIGDVIYLKTSEEIFEYTVASKKTIEKTDVDVLADSDQIEITLITCTEDGKKRIAVKGLLSAD</sequence>
<comment type="caution">
    <text evidence="3">The sequence shown here is derived from an EMBL/GenBank/DDBJ whole genome shotgun (WGS) entry which is preliminary data.</text>
</comment>
<dbReference type="SUPFAM" id="SSF63817">
    <property type="entry name" value="Sortase"/>
    <property type="match status" value="1"/>
</dbReference>
<dbReference type="EMBL" id="JACXSI010000003">
    <property type="protein sequence ID" value="MBD3107154.1"/>
    <property type="molecule type" value="Genomic_DNA"/>
</dbReference>
<keyword evidence="1" id="KW-0378">Hydrolase</keyword>
<reference evidence="3" key="1">
    <citation type="submission" date="2020-09" db="EMBL/GenBank/DDBJ databases">
        <title>Bacillus faecalis sp. nov., a moderately halophilic bacterium isolated from cow faeces.</title>
        <authorList>
            <person name="Jiang L."/>
            <person name="Lee J."/>
        </authorList>
    </citation>
    <scope>NUCLEOTIDE SEQUENCE</scope>
    <source>
        <strain evidence="3">AGMB 02131</strain>
    </source>
</reference>
<dbReference type="RefSeq" id="WP_190996702.1">
    <property type="nucleotide sequence ID" value="NZ_JACXSI010000003.1"/>
</dbReference>
<evidence type="ECO:0000256" key="1">
    <source>
        <dbReference type="ARBA" id="ARBA00022801"/>
    </source>
</evidence>
<feature type="active site" description="Proton donor/acceptor" evidence="2">
    <location>
        <position position="110"/>
    </location>
</feature>
<dbReference type="InterPro" id="IPR042000">
    <property type="entry name" value="Sortase_D_2"/>
</dbReference>
<evidence type="ECO:0000313" key="4">
    <source>
        <dbReference type="Proteomes" id="UP000602076"/>
    </source>
</evidence>
<dbReference type="GO" id="GO:0016787">
    <property type="term" value="F:hydrolase activity"/>
    <property type="evidence" value="ECO:0007669"/>
    <property type="project" value="UniProtKB-KW"/>
</dbReference>
<dbReference type="InterPro" id="IPR005754">
    <property type="entry name" value="Sortase"/>
</dbReference>
<organism evidence="3 4">
    <name type="scientific">Peribacillus faecalis</name>
    <dbReference type="NCBI Taxonomy" id="2772559"/>
    <lineage>
        <taxon>Bacteria</taxon>
        <taxon>Bacillati</taxon>
        <taxon>Bacillota</taxon>
        <taxon>Bacilli</taxon>
        <taxon>Bacillales</taxon>
        <taxon>Bacillaceae</taxon>
        <taxon>Peribacillus</taxon>
    </lineage>
</organism>
<protein>
    <submittedName>
        <fullName evidence="3">Class D sortase</fullName>
    </submittedName>
</protein>
<keyword evidence="4" id="KW-1185">Reference proteome</keyword>
<proteinExistence type="predicted"/>
<feature type="active site" description="Acyl-thioester intermediate" evidence="2">
    <location>
        <position position="171"/>
    </location>
</feature>
<dbReference type="InterPro" id="IPR023365">
    <property type="entry name" value="Sortase_dom-sf"/>
</dbReference>
<dbReference type="Proteomes" id="UP000602076">
    <property type="component" value="Unassembled WGS sequence"/>
</dbReference>
<dbReference type="Pfam" id="PF04203">
    <property type="entry name" value="Sortase"/>
    <property type="match status" value="1"/>
</dbReference>
<evidence type="ECO:0000256" key="2">
    <source>
        <dbReference type="PIRSR" id="PIRSR605754-1"/>
    </source>
</evidence>
<accession>A0A927H9R2</accession>
<dbReference type="Gene3D" id="2.40.260.10">
    <property type="entry name" value="Sortase"/>
    <property type="match status" value="1"/>
</dbReference>
<evidence type="ECO:0000313" key="3">
    <source>
        <dbReference type="EMBL" id="MBD3107154.1"/>
    </source>
</evidence>